<proteinExistence type="predicted"/>
<dbReference type="EMBL" id="JAHWGI010000148">
    <property type="protein sequence ID" value="KAK3910272.1"/>
    <property type="molecule type" value="Genomic_DNA"/>
</dbReference>
<evidence type="ECO:0000313" key="2">
    <source>
        <dbReference type="Proteomes" id="UP001219518"/>
    </source>
</evidence>
<sequence length="60" mass="6727">MILLTGADCRYQATTGIVEETKEILKNEFEISAFGYREESKVKAISNSSNICPARNELSR</sequence>
<accession>A0AAE1GW13</accession>
<protein>
    <submittedName>
        <fullName evidence="1">Protein BASIC PENTACYSTEINE6</fullName>
    </submittedName>
</protein>
<dbReference type="AlphaFoldDB" id="A0AAE1GW13"/>
<reference evidence="1" key="2">
    <citation type="journal article" date="2023" name="BMC Genomics">
        <title>Pest status, molecular evolution, and epigenetic factors derived from the genome assembly of Frankliniella fusca, a thysanopteran phytovirus vector.</title>
        <authorList>
            <person name="Catto M.A."/>
            <person name="Labadie P.E."/>
            <person name="Jacobson A.L."/>
            <person name="Kennedy G.G."/>
            <person name="Srinivasan R."/>
            <person name="Hunt B.G."/>
        </authorList>
    </citation>
    <scope>NUCLEOTIDE SEQUENCE</scope>
    <source>
        <strain evidence="1">PL_HMW_Pooled</strain>
    </source>
</reference>
<dbReference type="Proteomes" id="UP001219518">
    <property type="component" value="Unassembled WGS sequence"/>
</dbReference>
<organism evidence="1 2">
    <name type="scientific">Frankliniella fusca</name>
    <dbReference type="NCBI Taxonomy" id="407009"/>
    <lineage>
        <taxon>Eukaryota</taxon>
        <taxon>Metazoa</taxon>
        <taxon>Ecdysozoa</taxon>
        <taxon>Arthropoda</taxon>
        <taxon>Hexapoda</taxon>
        <taxon>Insecta</taxon>
        <taxon>Pterygota</taxon>
        <taxon>Neoptera</taxon>
        <taxon>Paraneoptera</taxon>
        <taxon>Thysanoptera</taxon>
        <taxon>Terebrantia</taxon>
        <taxon>Thripoidea</taxon>
        <taxon>Thripidae</taxon>
        <taxon>Frankliniella</taxon>
    </lineage>
</organism>
<reference evidence="1" key="1">
    <citation type="submission" date="2021-07" db="EMBL/GenBank/DDBJ databases">
        <authorList>
            <person name="Catto M.A."/>
            <person name="Jacobson A."/>
            <person name="Kennedy G."/>
            <person name="Labadie P."/>
            <person name="Hunt B.G."/>
            <person name="Srinivasan R."/>
        </authorList>
    </citation>
    <scope>NUCLEOTIDE SEQUENCE</scope>
    <source>
        <strain evidence="1">PL_HMW_Pooled</strain>
        <tissue evidence="1">Head</tissue>
    </source>
</reference>
<gene>
    <name evidence="1" type="ORF">KUF71_004146</name>
</gene>
<evidence type="ECO:0000313" key="1">
    <source>
        <dbReference type="EMBL" id="KAK3910272.1"/>
    </source>
</evidence>
<comment type="caution">
    <text evidence="1">The sequence shown here is derived from an EMBL/GenBank/DDBJ whole genome shotgun (WGS) entry which is preliminary data.</text>
</comment>
<name>A0AAE1GW13_9NEOP</name>
<keyword evidence="2" id="KW-1185">Reference proteome</keyword>